<reference evidence="1" key="1">
    <citation type="journal article" date="2014" name="Front. Microbiol.">
        <title>High frequency of phylogenetically diverse reductive dehalogenase-homologous genes in deep subseafloor sedimentary metagenomes.</title>
        <authorList>
            <person name="Kawai M."/>
            <person name="Futagami T."/>
            <person name="Toyoda A."/>
            <person name="Takaki Y."/>
            <person name="Nishi S."/>
            <person name="Hori S."/>
            <person name="Arai W."/>
            <person name="Tsubouchi T."/>
            <person name="Morono Y."/>
            <person name="Uchiyama I."/>
            <person name="Ito T."/>
            <person name="Fujiyama A."/>
            <person name="Inagaki F."/>
            <person name="Takami H."/>
        </authorList>
    </citation>
    <scope>NUCLEOTIDE SEQUENCE</scope>
    <source>
        <strain evidence="1">Expedition CK06-06</strain>
    </source>
</reference>
<accession>X1MPM9</accession>
<comment type="caution">
    <text evidence="1">The sequence shown here is derived from an EMBL/GenBank/DDBJ whole genome shotgun (WGS) entry which is preliminary data.</text>
</comment>
<gene>
    <name evidence="1" type="ORF">S06H3_35033</name>
</gene>
<evidence type="ECO:0000313" key="1">
    <source>
        <dbReference type="EMBL" id="GAI19956.1"/>
    </source>
</evidence>
<name>X1MPM9_9ZZZZ</name>
<protein>
    <submittedName>
        <fullName evidence="1">Uncharacterized protein</fullName>
    </submittedName>
</protein>
<feature type="non-terminal residue" evidence="1">
    <location>
        <position position="1"/>
    </location>
</feature>
<dbReference type="EMBL" id="BARV01021094">
    <property type="protein sequence ID" value="GAI19956.1"/>
    <property type="molecule type" value="Genomic_DNA"/>
</dbReference>
<proteinExistence type="predicted"/>
<organism evidence="1">
    <name type="scientific">marine sediment metagenome</name>
    <dbReference type="NCBI Taxonomy" id="412755"/>
    <lineage>
        <taxon>unclassified sequences</taxon>
        <taxon>metagenomes</taxon>
        <taxon>ecological metagenomes</taxon>
    </lineage>
</organism>
<sequence>CVVLAVVLFSLSSATLAGGVEAVFYEAGTMAVGMFTNTVGAAVTGLHIEFDCKVTIVNKVEFGGYLPLLGELTGTAFDFAGGGLVASGTVELDWEPVEARPSLVQWISGTAPVGTPYFTSIEVLGRLLGEGIVMVREANPELLAAAFEQFFATNAEFFGALEESLGISLQESLMPIIMAAPAEAIANFFNTIIGMLGVTTLDEVLQGDVDFSALFALLGL</sequence>
<dbReference type="AlphaFoldDB" id="X1MPM9"/>